<keyword evidence="1" id="KW-0472">Membrane</keyword>
<dbReference type="Proteomes" id="UP000001055">
    <property type="component" value="Unassembled WGS sequence"/>
</dbReference>
<evidence type="ECO:0000313" key="2">
    <source>
        <dbReference type="EMBL" id="EDP89919.1"/>
    </source>
</evidence>
<reference evidence="3" key="1">
    <citation type="journal article" date="2007" name="Plant Cell">
        <title>Dothideomycete-plant interactions illuminated by genome sequencing and EST analysis of the wheat pathogen Stagonospora nodorum.</title>
        <authorList>
            <person name="Hane J.K."/>
            <person name="Lowe R.G."/>
            <person name="Solomon P.S."/>
            <person name="Tan K.C."/>
            <person name="Schoch C.L."/>
            <person name="Spatafora J.W."/>
            <person name="Crous P.W."/>
            <person name="Kodira C."/>
            <person name="Birren B.W."/>
            <person name="Galagan J.E."/>
            <person name="Torriani S.F."/>
            <person name="McDonald B.A."/>
            <person name="Oliver R.P."/>
        </authorList>
    </citation>
    <scope>NUCLEOTIDE SEQUENCE [LARGE SCALE GENOMIC DNA]</scope>
    <source>
        <strain evidence="3">SN15 / ATCC MYA-4574 / FGSC 10173</strain>
    </source>
</reference>
<dbReference type="RefSeq" id="XP_001796292.1">
    <property type="nucleotide sequence ID" value="XM_001796240.1"/>
</dbReference>
<protein>
    <submittedName>
        <fullName evidence="2">Uncharacterized protein</fullName>
    </submittedName>
</protein>
<keyword evidence="1" id="KW-0812">Transmembrane</keyword>
<dbReference type="AlphaFoldDB" id="A9JX62"/>
<accession>A9JX62</accession>
<proteinExistence type="predicted"/>
<keyword evidence="1" id="KW-1133">Transmembrane helix</keyword>
<gene>
    <name evidence="2" type="ORF">SNOG_20063</name>
</gene>
<sequence>MQIEVSIMLDVGKAWVACICLLGSVLVDIATSTSWGIYGANNVYRNVTGIEPESKPN</sequence>
<organism evidence="2 3">
    <name type="scientific">Phaeosphaeria nodorum (strain SN15 / ATCC MYA-4574 / FGSC 10173)</name>
    <name type="common">Glume blotch fungus</name>
    <name type="synonym">Parastagonospora nodorum</name>
    <dbReference type="NCBI Taxonomy" id="321614"/>
    <lineage>
        <taxon>Eukaryota</taxon>
        <taxon>Fungi</taxon>
        <taxon>Dikarya</taxon>
        <taxon>Ascomycota</taxon>
        <taxon>Pezizomycotina</taxon>
        <taxon>Dothideomycetes</taxon>
        <taxon>Pleosporomycetidae</taxon>
        <taxon>Pleosporales</taxon>
        <taxon>Pleosporineae</taxon>
        <taxon>Phaeosphaeriaceae</taxon>
        <taxon>Parastagonospora</taxon>
    </lineage>
</organism>
<dbReference type="InParanoid" id="A9JX62"/>
<feature type="transmembrane region" description="Helical" evidence="1">
    <location>
        <begin position="14"/>
        <end position="38"/>
    </location>
</feature>
<evidence type="ECO:0000313" key="3">
    <source>
        <dbReference type="Proteomes" id="UP000001055"/>
    </source>
</evidence>
<dbReference type="EMBL" id="CH445332">
    <property type="protein sequence ID" value="EDP89919.1"/>
    <property type="molecule type" value="Genomic_DNA"/>
</dbReference>
<dbReference type="GeneID" id="5973169"/>
<name>A9JX62_PHANO</name>
<evidence type="ECO:0000256" key="1">
    <source>
        <dbReference type="SAM" id="Phobius"/>
    </source>
</evidence>
<dbReference type="HOGENOM" id="CLU_2997201_0_0_1"/>
<dbReference type="KEGG" id="pno:SNOG_20063"/>